<dbReference type="EMBL" id="JARK01001624">
    <property type="protein sequence ID" value="EYB85926.1"/>
    <property type="molecule type" value="Genomic_DNA"/>
</dbReference>
<reference evidence="2" key="1">
    <citation type="journal article" date="2015" name="Nat. Genet.">
        <title>The genome and transcriptome of the zoonotic hookworm Ancylostoma ceylanicum identify infection-specific gene families.</title>
        <authorList>
            <person name="Schwarz E.M."/>
            <person name="Hu Y."/>
            <person name="Antoshechkin I."/>
            <person name="Miller M.M."/>
            <person name="Sternberg P.W."/>
            <person name="Aroian R.V."/>
        </authorList>
    </citation>
    <scope>NUCLEOTIDE SEQUENCE</scope>
    <source>
        <strain evidence="2">HY135</strain>
    </source>
</reference>
<name>A0A016S626_9BILA</name>
<dbReference type="Proteomes" id="UP000024635">
    <property type="component" value="Unassembled WGS sequence"/>
</dbReference>
<comment type="caution">
    <text evidence="1">The sequence shown here is derived from an EMBL/GenBank/DDBJ whole genome shotgun (WGS) entry which is preliminary data.</text>
</comment>
<dbReference type="AlphaFoldDB" id="A0A016S626"/>
<evidence type="ECO:0000313" key="1">
    <source>
        <dbReference type="EMBL" id="EYB85926.1"/>
    </source>
</evidence>
<protein>
    <submittedName>
        <fullName evidence="1">Uncharacterized protein</fullName>
    </submittedName>
</protein>
<evidence type="ECO:0000313" key="2">
    <source>
        <dbReference type="Proteomes" id="UP000024635"/>
    </source>
</evidence>
<organism evidence="1 2">
    <name type="scientific">Ancylostoma ceylanicum</name>
    <dbReference type="NCBI Taxonomy" id="53326"/>
    <lineage>
        <taxon>Eukaryota</taxon>
        <taxon>Metazoa</taxon>
        <taxon>Ecdysozoa</taxon>
        <taxon>Nematoda</taxon>
        <taxon>Chromadorea</taxon>
        <taxon>Rhabditida</taxon>
        <taxon>Rhabditina</taxon>
        <taxon>Rhabditomorpha</taxon>
        <taxon>Strongyloidea</taxon>
        <taxon>Ancylostomatidae</taxon>
        <taxon>Ancylostomatinae</taxon>
        <taxon>Ancylostoma</taxon>
    </lineage>
</organism>
<proteinExistence type="predicted"/>
<accession>A0A016S626</accession>
<sequence>MESPRHRMALNKQDETTGTIIDTMGRLVYKNFQIGLPHWMQEAGAAQQTGGGCRRRVFFGTTVRVFLMFYQSAEIL</sequence>
<keyword evidence="2" id="KW-1185">Reference proteome</keyword>
<gene>
    <name evidence="1" type="primary">Acey_s0288.g1480</name>
    <name evidence="1" type="ORF">Y032_0288g1480</name>
</gene>